<protein>
    <submittedName>
        <fullName evidence="1">Uncharacterized protein</fullName>
    </submittedName>
</protein>
<proteinExistence type="predicted"/>
<accession>A0A1Y5HRN1</accession>
<organism evidence="1 2">
    <name type="scientific">Oleispira antarctica</name>
    <dbReference type="NCBI Taxonomy" id="188908"/>
    <lineage>
        <taxon>Bacteria</taxon>
        <taxon>Pseudomonadati</taxon>
        <taxon>Pseudomonadota</taxon>
        <taxon>Gammaproteobacteria</taxon>
        <taxon>Oceanospirillales</taxon>
        <taxon>Oceanospirillaceae</taxon>
        <taxon>Oleispira</taxon>
    </lineage>
</organism>
<name>A0A1Y5HRN1_OLEAN</name>
<comment type="caution">
    <text evidence="1">The sequence shown here is derived from an EMBL/GenBank/DDBJ whole genome shotgun (WGS) entry which is preliminary data.</text>
</comment>
<dbReference type="Proteomes" id="UP000227088">
    <property type="component" value="Unassembled WGS sequence"/>
</dbReference>
<evidence type="ECO:0000313" key="2">
    <source>
        <dbReference type="Proteomes" id="UP000227088"/>
    </source>
</evidence>
<gene>
    <name evidence="1" type="ORF">A9R00_08570</name>
</gene>
<dbReference type="AlphaFoldDB" id="A0A1Y5HRN1"/>
<sequence length="193" mass="20480">MLINKIKAGVTLKFPLGVKFSTPVKNVEECSVDALPLALTIIDGSRTSALKVNFMPHAPGGVNYYETSGDVMSGNFTGCVMSTYSVGGKRRVAHVHTGVDAGPNRCCKAFMKGLITGASHTSVNNFKPFDGGRDSVKGVEICRSSSFGANGCVTFGLVTAGNKPYSIMTRKIGSHEFLVEAVIDQSARSYQFA</sequence>
<dbReference type="EMBL" id="MABE01000493">
    <property type="protein sequence ID" value="OUS39939.1"/>
    <property type="molecule type" value="Genomic_DNA"/>
</dbReference>
<evidence type="ECO:0000313" key="1">
    <source>
        <dbReference type="EMBL" id="OUS39939.1"/>
    </source>
</evidence>
<reference evidence="2" key="1">
    <citation type="journal article" date="2017" name="Proc. Natl. Acad. Sci. U.S.A.">
        <title>Simulation of Deepwater Horizon oil plume reveals substrate specialization within a complex community of hydrocarbon degraders.</title>
        <authorList>
            <person name="Hu P."/>
            <person name="Dubinsky E.A."/>
            <person name="Probst A.J."/>
            <person name="Wang J."/>
            <person name="Sieber C.M.K."/>
            <person name="Tom L.M."/>
            <person name="Gardinali P."/>
            <person name="Banfield J.F."/>
            <person name="Atlas R.M."/>
            <person name="Andersen G.L."/>
        </authorList>
    </citation>
    <scope>NUCLEOTIDE SEQUENCE [LARGE SCALE GENOMIC DNA]</scope>
</reference>